<reference evidence="2" key="1">
    <citation type="submission" date="2023-07" db="EMBL/GenBank/DDBJ databases">
        <authorList>
            <consortium name="CYATHOMIX"/>
        </authorList>
    </citation>
    <scope>NUCLEOTIDE SEQUENCE</scope>
    <source>
        <strain evidence="2">N/A</strain>
    </source>
</reference>
<organism evidence="2 3">
    <name type="scientific">Cylicocyclus nassatus</name>
    <name type="common">Nematode worm</name>
    <dbReference type="NCBI Taxonomy" id="53992"/>
    <lineage>
        <taxon>Eukaryota</taxon>
        <taxon>Metazoa</taxon>
        <taxon>Ecdysozoa</taxon>
        <taxon>Nematoda</taxon>
        <taxon>Chromadorea</taxon>
        <taxon>Rhabditida</taxon>
        <taxon>Rhabditina</taxon>
        <taxon>Rhabditomorpha</taxon>
        <taxon>Strongyloidea</taxon>
        <taxon>Strongylidae</taxon>
        <taxon>Cylicocyclus</taxon>
    </lineage>
</organism>
<feature type="compositionally biased region" description="Acidic residues" evidence="1">
    <location>
        <begin position="120"/>
        <end position="137"/>
    </location>
</feature>
<protein>
    <submittedName>
        <fullName evidence="2">Uncharacterized protein</fullName>
    </submittedName>
</protein>
<gene>
    <name evidence="2" type="ORF">CYNAS_LOCUS6774</name>
</gene>
<comment type="caution">
    <text evidence="2">The sequence shown here is derived from an EMBL/GenBank/DDBJ whole genome shotgun (WGS) entry which is preliminary data.</text>
</comment>
<feature type="compositionally biased region" description="Basic and acidic residues" evidence="1">
    <location>
        <begin position="7"/>
        <end position="28"/>
    </location>
</feature>
<dbReference type="Proteomes" id="UP001176961">
    <property type="component" value="Unassembled WGS sequence"/>
</dbReference>
<keyword evidence="3" id="KW-1185">Reference proteome</keyword>
<evidence type="ECO:0000256" key="1">
    <source>
        <dbReference type="SAM" id="MobiDB-lite"/>
    </source>
</evidence>
<name>A0AA36GMK1_CYLNA</name>
<dbReference type="AlphaFoldDB" id="A0AA36GMK1"/>
<dbReference type="EMBL" id="CATQJL010000112">
    <property type="protein sequence ID" value="CAJ0594791.1"/>
    <property type="molecule type" value="Genomic_DNA"/>
</dbReference>
<sequence length="223" mass="25592">MEEEERDAQTKIHELPTRRDKQSDDGSRKALRNLGNETAQSTYIEHVIEEEKGVAAEVKEEALKTKNNGDGAAAKLEEGASTVEEEKKVGYAQLGREAKIIQSNQDYIEVLEVKMQDASLSDEVDEVQEQPEMEIMEEPAREEPDEPLIPEKARLPDERLLDLTLELELNQNRQAIRGFDFDAEKLEDQKTCWARKYNKYNGKFQENFGRNMSCEFCSEVGNY</sequence>
<feature type="region of interest" description="Disordered" evidence="1">
    <location>
        <begin position="1"/>
        <end position="44"/>
    </location>
</feature>
<proteinExistence type="predicted"/>
<feature type="region of interest" description="Disordered" evidence="1">
    <location>
        <begin position="120"/>
        <end position="150"/>
    </location>
</feature>
<evidence type="ECO:0000313" key="2">
    <source>
        <dbReference type="EMBL" id="CAJ0594791.1"/>
    </source>
</evidence>
<evidence type="ECO:0000313" key="3">
    <source>
        <dbReference type="Proteomes" id="UP001176961"/>
    </source>
</evidence>
<accession>A0AA36GMK1</accession>